<evidence type="ECO:0000259" key="8">
    <source>
        <dbReference type="PROSITE" id="PS50110"/>
    </source>
</evidence>
<dbReference type="InterPro" id="IPR003661">
    <property type="entry name" value="HisK_dim/P_dom"/>
</dbReference>
<dbReference type="SMART" id="SM00448">
    <property type="entry name" value="REC"/>
    <property type="match status" value="2"/>
</dbReference>
<dbReference type="PANTHER" id="PTHR43547">
    <property type="entry name" value="TWO-COMPONENT HISTIDINE KINASE"/>
    <property type="match status" value="1"/>
</dbReference>
<dbReference type="Gene3D" id="3.30.450.20">
    <property type="entry name" value="PAS domain"/>
    <property type="match status" value="1"/>
</dbReference>
<dbReference type="InterPro" id="IPR036097">
    <property type="entry name" value="HisK_dim/P_sf"/>
</dbReference>
<evidence type="ECO:0000256" key="2">
    <source>
        <dbReference type="ARBA" id="ARBA00012438"/>
    </source>
</evidence>
<evidence type="ECO:0000256" key="4">
    <source>
        <dbReference type="ARBA" id="ARBA00022679"/>
    </source>
</evidence>
<dbReference type="GO" id="GO:0000155">
    <property type="term" value="F:phosphorelay sensor kinase activity"/>
    <property type="evidence" value="ECO:0007669"/>
    <property type="project" value="InterPro"/>
</dbReference>
<dbReference type="SUPFAM" id="SSF55874">
    <property type="entry name" value="ATPase domain of HSP90 chaperone/DNA topoisomerase II/histidine kinase"/>
    <property type="match status" value="1"/>
</dbReference>
<evidence type="ECO:0000313" key="9">
    <source>
        <dbReference type="EMBL" id="GHA80260.1"/>
    </source>
</evidence>
<dbReference type="SMART" id="SM00388">
    <property type="entry name" value="HisKA"/>
    <property type="match status" value="1"/>
</dbReference>
<dbReference type="RefSeq" id="WP_229792420.1">
    <property type="nucleotide sequence ID" value="NZ_BMYD01000002.1"/>
</dbReference>
<dbReference type="Proteomes" id="UP000646426">
    <property type="component" value="Unassembled WGS sequence"/>
</dbReference>
<evidence type="ECO:0000256" key="6">
    <source>
        <dbReference type="PROSITE-ProRule" id="PRU00169"/>
    </source>
</evidence>
<name>A0A918W737_9GAMM</name>
<proteinExistence type="predicted"/>
<dbReference type="CDD" id="cd00082">
    <property type="entry name" value="HisKA"/>
    <property type="match status" value="1"/>
</dbReference>
<dbReference type="InterPro" id="IPR003594">
    <property type="entry name" value="HATPase_dom"/>
</dbReference>
<keyword evidence="3 6" id="KW-0597">Phosphoprotein</keyword>
<dbReference type="Gene3D" id="3.40.50.2300">
    <property type="match status" value="2"/>
</dbReference>
<dbReference type="InterPro" id="IPR011006">
    <property type="entry name" value="CheY-like_superfamily"/>
</dbReference>
<evidence type="ECO:0000259" key="7">
    <source>
        <dbReference type="PROSITE" id="PS50109"/>
    </source>
</evidence>
<dbReference type="GO" id="GO:0005886">
    <property type="term" value="C:plasma membrane"/>
    <property type="evidence" value="ECO:0007669"/>
    <property type="project" value="UniProtKB-ARBA"/>
</dbReference>
<evidence type="ECO:0000256" key="3">
    <source>
        <dbReference type="ARBA" id="ARBA00022553"/>
    </source>
</evidence>
<evidence type="ECO:0000256" key="1">
    <source>
        <dbReference type="ARBA" id="ARBA00000085"/>
    </source>
</evidence>
<keyword evidence="4" id="KW-0808">Transferase</keyword>
<dbReference type="InterPro" id="IPR004358">
    <property type="entry name" value="Sig_transdc_His_kin-like_C"/>
</dbReference>
<dbReference type="Pfam" id="PF02518">
    <property type="entry name" value="HATPase_c"/>
    <property type="match status" value="1"/>
</dbReference>
<dbReference type="InterPro" id="IPR036890">
    <property type="entry name" value="HATPase_C_sf"/>
</dbReference>
<dbReference type="InterPro" id="IPR035965">
    <property type="entry name" value="PAS-like_dom_sf"/>
</dbReference>
<feature type="domain" description="Response regulatory" evidence="8">
    <location>
        <begin position="511"/>
        <end position="629"/>
    </location>
</feature>
<dbReference type="PROSITE" id="PS50109">
    <property type="entry name" value="HIS_KIN"/>
    <property type="match status" value="1"/>
</dbReference>
<feature type="modified residue" description="4-aspartylphosphate" evidence="6">
    <location>
        <position position="57"/>
    </location>
</feature>
<dbReference type="CDD" id="cd00075">
    <property type="entry name" value="HATPase"/>
    <property type="match status" value="1"/>
</dbReference>
<dbReference type="PANTHER" id="PTHR43547:SF2">
    <property type="entry name" value="HYBRID SIGNAL TRANSDUCTION HISTIDINE KINASE C"/>
    <property type="match status" value="1"/>
</dbReference>
<dbReference type="AlphaFoldDB" id="A0A918W737"/>
<feature type="domain" description="Histidine kinase" evidence="7">
    <location>
        <begin position="273"/>
        <end position="491"/>
    </location>
</feature>
<keyword evidence="10" id="KW-1185">Reference proteome</keyword>
<evidence type="ECO:0000256" key="5">
    <source>
        <dbReference type="ARBA" id="ARBA00022777"/>
    </source>
</evidence>
<dbReference type="Pfam" id="PF00072">
    <property type="entry name" value="Response_reg"/>
    <property type="match status" value="2"/>
</dbReference>
<comment type="catalytic activity">
    <reaction evidence="1">
        <text>ATP + protein L-histidine = ADP + protein N-phospho-L-histidine.</text>
        <dbReference type="EC" id="2.7.13.3"/>
    </reaction>
</comment>
<dbReference type="FunFam" id="3.30.565.10:FF:000006">
    <property type="entry name" value="Sensor histidine kinase WalK"/>
    <property type="match status" value="1"/>
</dbReference>
<evidence type="ECO:0000313" key="10">
    <source>
        <dbReference type="Proteomes" id="UP000646426"/>
    </source>
</evidence>
<dbReference type="Pfam" id="PF00512">
    <property type="entry name" value="HisKA"/>
    <property type="match status" value="1"/>
</dbReference>
<dbReference type="InterPro" id="IPR001789">
    <property type="entry name" value="Sig_transdc_resp-reg_receiver"/>
</dbReference>
<dbReference type="SMART" id="SM00387">
    <property type="entry name" value="HATPase_c"/>
    <property type="match status" value="1"/>
</dbReference>
<dbReference type="Gene3D" id="1.10.287.130">
    <property type="match status" value="1"/>
</dbReference>
<feature type="domain" description="Response regulatory" evidence="8">
    <location>
        <begin position="10"/>
        <end position="125"/>
    </location>
</feature>
<reference evidence="9" key="2">
    <citation type="submission" date="2020-09" db="EMBL/GenBank/DDBJ databases">
        <authorList>
            <person name="Sun Q."/>
            <person name="Kim S."/>
        </authorList>
    </citation>
    <scope>NUCLEOTIDE SEQUENCE</scope>
    <source>
        <strain evidence="9">KCTC 23077</strain>
    </source>
</reference>
<dbReference type="EMBL" id="BMYD01000002">
    <property type="protein sequence ID" value="GHA80260.1"/>
    <property type="molecule type" value="Genomic_DNA"/>
</dbReference>
<dbReference type="Gene3D" id="6.10.250.690">
    <property type="match status" value="1"/>
</dbReference>
<dbReference type="EC" id="2.7.13.3" evidence="2"/>
<protein>
    <recommendedName>
        <fullName evidence="2">histidine kinase</fullName>
        <ecNumber evidence="2">2.7.13.3</ecNumber>
    </recommendedName>
</protein>
<dbReference type="PRINTS" id="PR00344">
    <property type="entry name" value="BCTRLSENSOR"/>
</dbReference>
<dbReference type="SUPFAM" id="SSF52172">
    <property type="entry name" value="CheY-like"/>
    <property type="match status" value="2"/>
</dbReference>
<dbReference type="PROSITE" id="PS50110">
    <property type="entry name" value="RESPONSE_REGULATORY"/>
    <property type="match status" value="2"/>
</dbReference>
<accession>A0A918W737</accession>
<dbReference type="SUPFAM" id="SSF47384">
    <property type="entry name" value="Homodimeric domain of signal transducing histidine kinase"/>
    <property type="match status" value="1"/>
</dbReference>
<dbReference type="Gene3D" id="3.30.565.10">
    <property type="entry name" value="Histidine kinase-like ATPase, C-terminal domain"/>
    <property type="match status" value="1"/>
</dbReference>
<gene>
    <name evidence="9" type="ORF">GCM10007067_17470</name>
</gene>
<feature type="modified residue" description="4-aspartylphosphate" evidence="6">
    <location>
        <position position="562"/>
    </location>
</feature>
<keyword evidence="5" id="KW-0418">Kinase</keyword>
<comment type="caution">
    <text evidence="9">The sequence shown here is derived from an EMBL/GenBank/DDBJ whole genome shotgun (WGS) entry which is preliminary data.</text>
</comment>
<dbReference type="InterPro" id="IPR005467">
    <property type="entry name" value="His_kinase_dom"/>
</dbReference>
<sequence>MIGEIQVDRPILVVDDNNSTRYSTVRILRAAGVQVLEAVTGQEGIALAAGCDAVVLDVNLPDLDGFEVCRRLREGTVNTRVPVIHLTAQRMRDEDKIRGLESGADAYLTHPVDPGVLVATINALRRARTAEYSEQISRARFEAMFRTAPVGIAMVAADGAIVESNAELHRMLGTDVGAPEVAGLIGELLAQCGQGAALGTYAPVLTMPAGSARPLHLDCRVAALDEGARLLLVVDVTHRRQLEEAQERLLASEREARRQAEEASRTKDSFLALLSHELRNPLAPISSAARLLQMAPNDAAMVGRAGAVITRQVGHMKELVDDLMDVSRVTRGLVELERGPVALQSVLEAAVEQVRPLIDTRGHALQVEVPDAPVVVDGDRTRLVQVIANLLNNAAKYTPPGGQLRLTLAEKAGGAEVVVADSGVGMPIALLPQVFDLFTQAERTSDRAQGGLGVGLALVRSLVLLHGGRVTAASPGEGLGSTFTVSLPLSAHATGAAVVDTPPRADRRPLSVLLVDDNIDGAATLADVLRLAGHRVQLAHDAASALDASQAPDATFDVFVLDIGLPGMTGHELAETLKAMPRWRAAAYIALTGYGQPGDRETSRAAGFDRHLVKPVRESELLATLDAVTRPAA</sequence>
<organism evidence="9 10">
    <name type="scientific">Cognatilysobacter bugurensis</name>
    <dbReference type="NCBI Taxonomy" id="543356"/>
    <lineage>
        <taxon>Bacteria</taxon>
        <taxon>Pseudomonadati</taxon>
        <taxon>Pseudomonadota</taxon>
        <taxon>Gammaproteobacteria</taxon>
        <taxon>Lysobacterales</taxon>
        <taxon>Lysobacteraceae</taxon>
        <taxon>Cognatilysobacter</taxon>
    </lineage>
</organism>
<dbReference type="SUPFAM" id="SSF55785">
    <property type="entry name" value="PYP-like sensor domain (PAS domain)"/>
    <property type="match status" value="1"/>
</dbReference>
<reference evidence="9" key="1">
    <citation type="journal article" date="2014" name="Int. J. Syst. Evol. Microbiol.">
        <title>Complete genome sequence of Corynebacterium casei LMG S-19264T (=DSM 44701T), isolated from a smear-ripened cheese.</title>
        <authorList>
            <consortium name="US DOE Joint Genome Institute (JGI-PGF)"/>
            <person name="Walter F."/>
            <person name="Albersmeier A."/>
            <person name="Kalinowski J."/>
            <person name="Ruckert C."/>
        </authorList>
    </citation>
    <scope>NUCLEOTIDE SEQUENCE</scope>
    <source>
        <strain evidence="9">KCTC 23077</strain>
    </source>
</reference>
<dbReference type="CDD" id="cd17574">
    <property type="entry name" value="REC_OmpR"/>
    <property type="match status" value="1"/>
</dbReference>